<keyword evidence="2" id="KW-1185">Reference proteome</keyword>
<sequence length="163" mass="18189">MNSSYVIDPNSLSWHCSCSVYRLYTSRDSITKHIPAILEGFPRASANIASVICQFTSGYTADAFERRTAGVLYRVFFVGILASGAGIGGLEGPMYSTLFPIFASSLSPNLPRPYGHELMPTMLTFTAPMANRSPNHLILYRFLQDSAWCGRWRQLSDERDGYE</sequence>
<proteinExistence type="predicted"/>
<dbReference type="AlphaFoldDB" id="A0A8H5ERV2"/>
<protein>
    <submittedName>
        <fullName evidence="1">Uncharacterized protein</fullName>
    </submittedName>
</protein>
<name>A0A8H5ERV2_9AGAR</name>
<comment type="caution">
    <text evidence="1">The sequence shown here is derived from an EMBL/GenBank/DDBJ whole genome shotgun (WGS) entry which is preliminary data.</text>
</comment>
<organism evidence="1 2">
    <name type="scientific">Psilocybe cf. subviscida</name>
    <dbReference type="NCBI Taxonomy" id="2480587"/>
    <lineage>
        <taxon>Eukaryota</taxon>
        <taxon>Fungi</taxon>
        <taxon>Dikarya</taxon>
        <taxon>Basidiomycota</taxon>
        <taxon>Agaricomycotina</taxon>
        <taxon>Agaricomycetes</taxon>
        <taxon>Agaricomycetidae</taxon>
        <taxon>Agaricales</taxon>
        <taxon>Agaricineae</taxon>
        <taxon>Strophariaceae</taxon>
        <taxon>Psilocybe</taxon>
    </lineage>
</organism>
<evidence type="ECO:0000313" key="1">
    <source>
        <dbReference type="EMBL" id="KAF5310016.1"/>
    </source>
</evidence>
<accession>A0A8H5ERV2</accession>
<reference evidence="1 2" key="1">
    <citation type="journal article" date="2020" name="ISME J.">
        <title>Uncovering the hidden diversity of litter-decomposition mechanisms in mushroom-forming fungi.</title>
        <authorList>
            <person name="Floudas D."/>
            <person name="Bentzer J."/>
            <person name="Ahren D."/>
            <person name="Johansson T."/>
            <person name="Persson P."/>
            <person name="Tunlid A."/>
        </authorList>
    </citation>
    <scope>NUCLEOTIDE SEQUENCE [LARGE SCALE GENOMIC DNA]</scope>
    <source>
        <strain evidence="1 2">CBS 101986</strain>
    </source>
</reference>
<gene>
    <name evidence="1" type="ORF">D9619_010167</name>
</gene>
<evidence type="ECO:0000313" key="2">
    <source>
        <dbReference type="Proteomes" id="UP000567179"/>
    </source>
</evidence>
<dbReference type="Proteomes" id="UP000567179">
    <property type="component" value="Unassembled WGS sequence"/>
</dbReference>
<dbReference type="EMBL" id="JAACJJ010000058">
    <property type="protein sequence ID" value="KAF5310016.1"/>
    <property type="molecule type" value="Genomic_DNA"/>
</dbReference>